<dbReference type="AlphaFoldDB" id="A0A917D515"/>
<keyword evidence="2" id="KW-1133">Transmembrane helix</keyword>
<feature type="transmembrane region" description="Helical" evidence="2">
    <location>
        <begin position="7"/>
        <end position="26"/>
    </location>
</feature>
<sequence>MYRKRSFVIGLGMGLILGALLLQLMITAKQQESDLMQAEQNSTGVTDKLYSQEEVDQMIAQERGRLAALEPEHADAEQAEKAAANEPDEKSLIRIVRITSGSNLNDTAQMLEDYGLIEDKYQFISSMRDRSRKIRSGTFYFEGMPSEEQVKETITQDPILSFPIE</sequence>
<name>A0A917D515_9BACL</name>
<evidence type="ECO:0000256" key="2">
    <source>
        <dbReference type="SAM" id="Phobius"/>
    </source>
</evidence>
<dbReference type="EMBL" id="BMGR01000010">
    <property type="protein sequence ID" value="GGG12170.1"/>
    <property type="molecule type" value="Genomic_DNA"/>
</dbReference>
<dbReference type="Proteomes" id="UP000644756">
    <property type="component" value="Unassembled WGS sequence"/>
</dbReference>
<dbReference type="Gene3D" id="3.30.1490.480">
    <property type="entry name" value="Endolytic murein transglycosylase"/>
    <property type="match status" value="1"/>
</dbReference>
<feature type="region of interest" description="Disordered" evidence="1">
    <location>
        <begin position="68"/>
        <end position="87"/>
    </location>
</feature>
<keyword evidence="2" id="KW-0812">Transmembrane</keyword>
<protein>
    <submittedName>
        <fullName evidence="3">Uncharacterized protein</fullName>
    </submittedName>
</protein>
<feature type="compositionally biased region" description="Basic and acidic residues" evidence="1">
    <location>
        <begin position="68"/>
        <end position="80"/>
    </location>
</feature>
<keyword evidence="2" id="KW-0472">Membrane</keyword>
<evidence type="ECO:0000313" key="4">
    <source>
        <dbReference type="Proteomes" id="UP000644756"/>
    </source>
</evidence>
<reference evidence="3" key="2">
    <citation type="submission" date="2020-09" db="EMBL/GenBank/DDBJ databases">
        <authorList>
            <person name="Sun Q."/>
            <person name="Zhou Y."/>
        </authorList>
    </citation>
    <scope>NUCLEOTIDE SEQUENCE</scope>
    <source>
        <strain evidence="3">CGMCC 1.12987</strain>
    </source>
</reference>
<organism evidence="3 4">
    <name type="scientific">Paenibacillus abyssi</name>
    <dbReference type="NCBI Taxonomy" id="1340531"/>
    <lineage>
        <taxon>Bacteria</taxon>
        <taxon>Bacillati</taxon>
        <taxon>Bacillota</taxon>
        <taxon>Bacilli</taxon>
        <taxon>Bacillales</taxon>
        <taxon>Paenibacillaceae</taxon>
        <taxon>Paenibacillus</taxon>
    </lineage>
</organism>
<comment type="caution">
    <text evidence="3">The sequence shown here is derived from an EMBL/GenBank/DDBJ whole genome shotgun (WGS) entry which is preliminary data.</text>
</comment>
<reference evidence="3" key="1">
    <citation type="journal article" date="2014" name="Int. J. Syst. Evol. Microbiol.">
        <title>Complete genome sequence of Corynebacterium casei LMG S-19264T (=DSM 44701T), isolated from a smear-ripened cheese.</title>
        <authorList>
            <consortium name="US DOE Joint Genome Institute (JGI-PGF)"/>
            <person name="Walter F."/>
            <person name="Albersmeier A."/>
            <person name="Kalinowski J."/>
            <person name="Ruckert C."/>
        </authorList>
    </citation>
    <scope>NUCLEOTIDE SEQUENCE</scope>
    <source>
        <strain evidence="3">CGMCC 1.12987</strain>
    </source>
</reference>
<evidence type="ECO:0000256" key="1">
    <source>
        <dbReference type="SAM" id="MobiDB-lite"/>
    </source>
</evidence>
<accession>A0A917D515</accession>
<proteinExistence type="predicted"/>
<gene>
    <name evidence="3" type="ORF">GCM10010916_31300</name>
</gene>
<keyword evidence="4" id="KW-1185">Reference proteome</keyword>
<evidence type="ECO:0000313" key="3">
    <source>
        <dbReference type="EMBL" id="GGG12170.1"/>
    </source>
</evidence>
<dbReference type="RefSeq" id="WP_188532011.1">
    <property type="nucleotide sequence ID" value="NZ_BMGR01000010.1"/>
</dbReference>